<evidence type="ECO:0000313" key="2">
    <source>
        <dbReference type="Proteomes" id="UP000886501"/>
    </source>
</evidence>
<keyword evidence="2" id="KW-1185">Reference proteome</keyword>
<protein>
    <submittedName>
        <fullName evidence="1">Uncharacterized protein</fullName>
    </submittedName>
</protein>
<reference evidence="1" key="2">
    <citation type="journal article" date="2020" name="Nat. Commun.">
        <title>Large-scale genome sequencing of mycorrhizal fungi provides insights into the early evolution of symbiotic traits.</title>
        <authorList>
            <person name="Miyauchi S."/>
            <person name="Kiss E."/>
            <person name="Kuo A."/>
            <person name="Drula E."/>
            <person name="Kohler A."/>
            <person name="Sanchez-Garcia M."/>
            <person name="Morin E."/>
            <person name="Andreopoulos B."/>
            <person name="Barry K.W."/>
            <person name="Bonito G."/>
            <person name="Buee M."/>
            <person name="Carver A."/>
            <person name="Chen C."/>
            <person name="Cichocki N."/>
            <person name="Clum A."/>
            <person name="Culley D."/>
            <person name="Crous P.W."/>
            <person name="Fauchery L."/>
            <person name="Girlanda M."/>
            <person name="Hayes R.D."/>
            <person name="Keri Z."/>
            <person name="LaButti K."/>
            <person name="Lipzen A."/>
            <person name="Lombard V."/>
            <person name="Magnuson J."/>
            <person name="Maillard F."/>
            <person name="Murat C."/>
            <person name="Nolan M."/>
            <person name="Ohm R.A."/>
            <person name="Pangilinan J."/>
            <person name="Pereira M.F."/>
            <person name="Perotto S."/>
            <person name="Peter M."/>
            <person name="Pfister S."/>
            <person name="Riley R."/>
            <person name="Sitrit Y."/>
            <person name="Stielow J.B."/>
            <person name="Szollosi G."/>
            <person name="Zifcakova L."/>
            <person name="Stursova M."/>
            <person name="Spatafora J.W."/>
            <person name="Tedersoo L."/>
            <person name="Vaario L.M."/>
            <person name="Yamada A."/>
            <person name="Yan M."/>
            <person name="Wang P."/>
            <person name="Xu J."/>
            <person name="Bruns T."/>
            <person name="Baldrian P."/>
            <person name="Vilgalys R."/>
            <person name="Dunand C."/>
            <person name="Henrissat B."/>
            <person name="Grigoriev I.V."/>
            <person name="Hibbett D."/>
            <person name="Nagy L.G."/>
            <person name="Martin F.M."/>
        </authorList>
    </citation>
    <scope>NUCLEOTIDE SEQUENCE</scope>
    <source>
        <strain evidence="1">P2</strain>
    </source>
</reference>
<gene>
    <name evidence="1" type="ORF">BDM02DRAFT_3096934</name>
</gene>
<proteinExistence type="predicted"/>
<dbReference type="Proteomes" id="UP000886501">
    <property type="component" value="Unassembled WGS sequence"/>
</dbReference>
<name>A0ACB6ZFR1_THEGA</name>
<organism evidence="1 2">
    <name type="scientific">Thelephora ganbajun</name>
    <name type="common">Ganba fungus</name>
    <dbReference type="NCBI Taxonomy" id="370292"/>
    <lineage>
        <taxon>Eukaryota</taxon>
        <taxon>Fungi</taxon>
        <taxon>Dikarya</taxon>
        <taxon>Basidiomycota</taxon>
        <taxon>Agaricomycotina</taxon>
        <taxon>Agaricomycetes</taxon>
        <taxon>Thelephorales</taxon>
        <taxon>Thelephoraceae</taxon>
        <taxon>Thelephora</taxon>
    </lineage>
</organism>
<comment type="caution">
    <text evidence="1">The sequence shown here is derived from an EMBL/GenBank/DDBJ whole genome shotgun (WGS) entry which is preliminary data.</text>
</comment>
<reference evidence="1" key="1">
    <citation type="submission" date="2019-10" db="EMBL/GenBank/DDBJ databases">
        <authorList>
            <consortium name="DOE Joint Genome Institute"/>
            <person name="Kuo A."/>
            <person name="Miyauchi S."/>
            <person name="Kiss E."/>
            <person name="Drula E."/>
            <person name="Kohler A."/>
            <person name="Sanchez-Garcia M."/>
            <person name="Andreopoulos B."/>
            <person name="Barry K.W."/>
            <person name="Bonito G."/>
            <person name="Buee M."/>
            <person name="Carver A."/>
            <person name="Chen C."/>
            <person name="Cichocki N."/>
            <person name="Clum A."/>
            <person name="Culley D."/>
            <person name="Crous P.W."/>
            <person name="Fauchery L."/>
            <person name="Girlanda M."/>
            <person name="Hayes R."/>
            <person name="Keri Z."/>
            <person name="Labutti K."/>
            <person name="Lipzen A."/>
            <person name="Lombard V."/>
            <person name="Magnuson J."/>
            <person name="Maillard F."/>
            <person name="Morin E."/>
            <person name="Murat C."/>
            <person name="Nolan M."/>
            <person name="Ohm R."/>
            <person name="Pangilinan J."/>
            <person name="Pereira M."/>
            <person name="Perotto S."/>
            <person name="Peter M."/>
            <person name="Riley R."/>
            <person name="Sitrit Y."/>
            <person name="Stielow B."/>
            <person name="Szollosi G."/>
            <person name="Zifcakova L."/>
            <person name="Stursova M."/>
            <person name="Spatafora J.W."/>
            <person name="Tedersoo L."/>
            <person name="Vaario L.-M."/>
            <person name="Yamada A."/>
            <person name="Yan M."/>
            <person name="Wang P."/>
            <person name="Xu J."/>
            <person name="Bruns T."/>
            <person name="Baldrian P."/>
            <person name="Vilgalys R."/>
            <person name="Henrissat B."/>
            <person name="Grigoriev I.V."/>
            <person name="Hibbett D."/>
            <person name="Nagy L.G."/>
            <person name="Martin F.M."/>
        </authorList>
    </citation>
    <scope>NUCLEOTIDE SEQUENCE</scope>
    <source>
        <strain evidence="1">P2</strain>
    </source>
</reference>
<dbReference type="EMBL" id="MU118018">
    <property type="protein sequence ID" value="KAF9648173.1"/>
    <property type="molecule type" value="Genomic_DNA"/>
</dbReference>
<evidence type="ECO:0000313" key="1">
    <source>
        <dbReference type="EMBL" id="KAF9648173.1"/>
    </source>
</evidence>
<accession>A0ACB6ZFR1</accession>
<sequence length="545" mass="60473">MPEVVKTKGKSKNEKGEKQVTEPVVSEDEVEDEPVEDSEQSLSSSGSEEEDDEYAPSVHESLARASRPSSTPSSKKSKKYAPPDETPDQRDSRTIFIGNVPSRVMTTKSLLRQFKRHILSFVPTAKIESVRFRSIAFQKPTTKLPSEADPTPSSSKPPRRPTKDQESLRQHDIDRISSWRSSKDASMDDPEKKFLTPQEKKRVAFIKQDFHGDGDAVNAYIVFAHPPPKEVVKRLENAPPLPDIMDPYKAAKVAVEKCNGTTFEGKTTRVDSVRKASAGNAGGEGLGDPKLSIFVGNLDFASKEEDLRAFFEALVTNERGERPQDSEDEKGTRSSRWVTRVRIVKDKDTQLGKGFAYIQFAERECVDEVLALEQGKVKFAKRKLRVQRCKAITSVSTLSKRKAEKGVPVSSSSLQKDKITTGGTITNPRSSRSTRVRVPTPGSIPKGDPNLGKQLEHLSKEERKKEKAANADRVARRLAKKQVKAVMTKESMKFGGDGRGKERDRVRKQGRGSTRASGGSSLGKTKAKKSRIRSEANLAKRNTKK</sequence>